<dbReference type="Gene3D" id="2.60.40.2630">
    <property type="match status" value="1"/>
</dbReference>
<dbReference type="HOGENOM" id="CLU_828751_0_0_12"/>
<proteinExistence type="predicted"/>
<dbReference type="STRING" id="760011.Spico_0043"/>
<dbReference type="CDD" id="cd13120">
    <property type="entry name" value="BF2867_like_N"/>
    <property type="match status" value="1"/>
</dbReference>
<dbReference type="Pfam" id="PF13149">
    <property type="entry name" value="Mfa_like_1"/>
    <property type="match status" value="1"/>
</dbReference>
<protein>
    <recommendedName>
        <fullName evidence="3">Fimbrillin family protein</fullName>
    </recommendedName>
</protein>
<dbReference type="CDD" id="cd13121">
    <property type="entry name" value="BF2867_like_C"/>
    <property type="match status" value="1"/>
</dbReference>
<dbReference type="OrthoDB" id="1091951at2"/>
<dbReference type="Gene3D" id="2.60.40.2620">
    <property type="entry name" value="Fimbrillin-like"/>
    <property type="match status" value="1"/>
</dbReference>
<accession>F4GIZ0</accession>
<keyword evidence="2" id="KW-1185">Reference proteome</keyword>
<evidence type="ECO:0008006" key="3">
    <source>
        <dbReference type="Google" id="ProtNLM"/>
    </source>
</evidence>
<dbReference type="RefSeq" id="WP_013738681.1">
    <property type="nucleotide sequence ID" value="NC_015436.1"/>
</dbReference>
<reference evidence="1 2" key="2">
    <citation type="journal article" date="2012" name="Stand. Genomic Sci.">
        <title>Complete genome sequence of the termite hindgut bacterium Spirochaeta coccoides type strain (SPN1(T)), reclassification in the genus Sphaerochaeta as Sphaerochaeta coccoides comb. nov. and emendations of the family Spirochaetaceae and the genus Sphaerochaeta.</title>
        <authorList>
            <person name="Abt B."/>
            <person name="Han C."/>
            <person name="Scheuner C."/>
            <person name="Lu M."/>
            <person name="Lapidus A."/>
            <person name="Nolan M."/>
            <person name="Lucas S."/>
            <person name="Hammon N."/>
            <person name="Deshpande S."/>
            <person name="Cheng J.F."/>
            <person name="Tapia R."/>
            <person name="Goodwin L.A."/>
            <person name="Pitluck S."/>
            <person name="Liolios K."/>
            <person name="Pagani I."/>
            <person name="Ivanova N."/>
            <person name="Mavromatis K."/>
            <person name="Mikhailova N."/>
            <person name="Huntemann M."/>
            <person name="Pati A."/>
            <person name="Chen A."/>
            <person name="Palaniappan K."/>
            <person name="Land M."/>
            <person name="Hauser L."/>
            <person name="Brambilla E.M."/>
            <person name="Rohde M."/>
            <person name="Spring S."/>
            <person name="Gronow S."/>
            <person name="Goker M."/>
            <person name="Woyke T."/>
            <person name="Bristow J."/>
            <person name="Eisen J.A."/>
            <person name="Markowitz V."/>
            <person name="Hugenholtz P."/>
            <person name="Kyrpides N.C."/>
            <person name="Klenk H.P."/>
            <person name="Detter J.C."/>
        </authorList>
    </citation>
    <scope>NUCLEOTIDE SEQUENCE [LARGE SCALE GENOMIC DNA]</scope>
    <source>
        <strain evidence="2">ATCC BAA-1237 / DSM 17374 / SPN1</strain>
    </source>
</reference>
<dbReference type="eggNOG" id="COG5184">
    <property type="taxonomic scope" value="Bacteria"/>
</dbReference>
<dbReference type="InterPro" id="IPR025049">
    <property type="entry name" value="Mfa-like_1"/>
</dbReference>
<dbReference type="EMBL" id="CP002659">
    <property type="protein sequence ID" value="AEC01285.1"/>
    <property type="molecule type" value="Genomic_DNA"/>
</dbReference>
<name>F4GIZ0_PARC1</name>
<dbReference type="InterPro" id="IPR042278">
    <property type="entry name" value="Mfa-like_1_N"/>
</dbReference>
<gene>
    <name evidence="1" type="ordered locus">Spico_0043</name>
</gene>
<dbReference type="PROSITE" id="PS51257">
    <property type="entry name" value="PROKAR_LIPOPROTEIN"/>
    <property type="match status" value="1"/>
</dbReference>
<evidence type="ECO:0000313" key="2">
    <source>
        <dbReference type="Proteomes" id="UP000007939"/>
    </source>
</evidence>
<dbReference type="AlphaFoldDB" id="F4GIZ0"/>
<organism evidence="1 2">
    <name type="scientific">Parasphaerochaeta coccoides (strain ATCC BAA-1237 / DSM 17374 / SPN1)</name>
    <name type="common">Sphaerochaeta coccoides</name>
    <dbReference type="NCBI Taxonomy" id="760011"/>
    <lineage>
        <taxon>Bacteria</taxon>
        <taxon>Pseudomonadati</taxon>
        <taxon>Spirochaetota</taxon>
        <taxon>Spirochaetia</taxon>
        <taxon>Spirochaetales</taxon>
        <taxon>Sphaerochaetaceae</taxon>
        <taxon>Parasphaerochaeta</taxon>
    </lineage>
</organism>
<sequence length="335" mass="36182">MRENKLSIVVSTGILMLIVAFVSCDSNTVPVSNSHEVRFTSNIARKAMADSVWQANDEVGIFMLEHGTGTAATAQAVGRGNKHYKADTASQSSGFTPFDAANTLKWDDLGMNPAPFFDFIAYYPYVTNTNDMPELEIKITDSSTEQDTGKADFLWGRTNNVQNNTSQVALKLKHLFSRLIVNIGPSTTVDASAINAGDLSIELSGLKTTAIINLDTGVVTPDSSNSVIMRNISDTLTTMERLAGKRRFEAVLVPTDNATALSSFVLDFFLDEDTYEWEAASVAQTDKGKIVFESGKQYVYNMTLNTAADKVAVAAIQIGIEDWVDGGSISGGAVK</sequence>
<reference evidence="2" key="1">
    <citation type="submission" date="2011-04" db="EMBL/GenBank/DDBJ databases">
        <title>The complete genome of Spirochaeta coccoides DSM 17374.</title>
        <authorList>
            <person name="Lucas S."/>
            <person name="Copeland A."/>
            <person name="Lapidus A."/>
            <person name="Bruce D."/>
            <person name="Goodwin L."/>
            <person name="Pitluck S."/>
            <person name="Peters L."/>
            <person name="Kyrpides N."/>
            <person name="Mavromatis K."/>
            <person name="Pagani I."/>
            <person name="Ivanova N."/>
            <person name="Ovchinnikova G."/>
            <person name="Lu M."/>
            <person name="Detter J.C."/>
            <person name="Tapia R."/>
            <person name="Han C."/>
            <person name="Land M."/>
            <person name="Hauser L."/>
            <person name="Markowitz V."/>
            <person name="Cheng J.-F."/>
            <person name="Hugenholtz P."/>
            <person name="Woyke T."/>
            <person name="Wu D."/>
            <person name="Spring S."/>
            <person name="Schroeder M."/>
            <person name="Brambilla E."/>
            <person name="Klenk H.-P."/>
            <person name="Eisen J.A."/>
        </authorList>
    </citation>
    <scope>NUCLEOTIDE SEQUENCE [LARGE SCALE GENOMIC DNA]</scope>
    <source>
        <strain evidence="2">ATCC BAA-1237 / DSM 17374 / SPN1</strain>
    </source>
</reference>
<dbReference type="Proteomes" id="UP000007939">
    <property type="component" value="Chromosome"/>
</dbReference>
<evidence type="ECO:0000313" key="1">
    <source>
        <dbReference type="EMBL" id="AEC01285.1"/>
    </source>
</evidence>
<dbReference type="KEGG" id="scc:Spico_0043"/>